<sequence length="128" mass="14197">MPDTNAHLKDADDIEACIESMVARRNELRRRFKDWATNVDETAKKLRCITDNALVNQSTRMEHILEVGKAKIDSIRSEQAQIHDQLTSFVSMLTSAQSQIFGSLDTAISDNPAPVAAKDAVQQSVNVV</sequence>
<dbReference type="Proteomes" id="UP001140172">
    <property type="component" value="Unassembled WGS sequence"/>
</dbReference>
<dbReference type="AlphaFoldDB" id="A0A9W8LIP4"/>
<evidence type="ECO:0000313" key="2">
    <source>
        <dbReference type="Proteomes" id="UP001140172"/>
    </source>
</evidence>
<keyword evidence="2" id="KW-1185">Reference proteome</keyword>
<organism evidence="1 2">
    <name type="scientific">Coemansia interrupta</name>
    <dbReference type="NCBI Taxonomy" id="1126814"/>
    <lineage>
        <taxon>Eukaryota</taxon>
        <taxon>Fungi</taxon>
        <taxon>Fungi incertae sedis</taxon>
        <taxon>Zoopagomycota</taxon>
        <taxon>Kickxellomycotina</taxon>
        <taxon>Kickxellomycetes</taxon>
        <taxon>Kickxellales</taxon>
        <taxon>Kickxellaceae</taxon>
        <taxon>Coemansia</taxon>
    </lineage>
</organism>
<protein>
    <submittedName>
        <fullName evidence="1">Uncharacterized protein</fullName>
    </submittedName>
</protein>
<dbReference type="EMBL" id="JANBUM010000243">
    <property type="protein sequence ID" value="KAJ2780588.1"/>
    <property type="molecule type" value="Genomic_DNA"/>
</dbReference>
<comment type="caution">
    <text evidence="1">The sequence shown here is derived from an EMBL/GenBank/DDBJ whole genome shotgun (WGS) entry which is preliminary data.</text>
</comment>
<dbReference type="OrthoDB" id="5579849at2759"/>
<evidence type="ECO:0000313" key="1">
    <source>
        <dbReference type="EMBL" id="KAJ2780588.1"/>
    </source>
</evidence>
<gene>
    <name evidence="1" type="ORF">GGI15_003482</name>
</gene>
<proteinExistence type="predicted"/>
<reference evidence="1" key="1">
    <citation type="submission" date="2022-07" db="EMBL/GenBank/DDBJ databases">
        <title>Phylogenomic reconstructions and comparative analyses of Kickxellomycotina fungi.</title>
        <authorList>
            <person name="Reynolds N.K."/>
            <person name="Stajich J.E."/>
            <person name="Barry K."/>
            <person name="Grigoriev I.V."/>
            <person name="Crous P."/>
            <person name="Smith M.E."/>
        </authorList>
    </citation>
    <scope>NUCLEOTIDE SEQUENCE</scope>
    <source>
        <strain evidence="1">BCRC 34489</strain>
    </source>
</reference>
<accession>A0A9W8LIP4</accession>
<name>A0A9W8LIP4_9FUNG</name>